<organism evidence="3 4">
    <name type="scientific">Noviherbaspirillum humi</name>
    <dbReference type="NCBI Taxonomy" id="1688639"/>
    <lineage>
        <taxon>Bacteria</taxon>
        <taxon>Pseudomonadati</taxon>
        <taxon>Pseudomonadota</taxon>
        <taxon>Betaproteobacteria</taxon>
        <taxon>Burkholderiales</taxon>
        <taxon>Oxalobacteraceae</taxon>
        <taxon>Noviherbaspirillum</taxon>
    </lineage>
</organism>
<feature type="chain" id="PRO_5013303280" evidence="2">
    <location>
        <begin position="39"/>
        <end position="348"/>
    </location>
</feature>
<reference evidence="3 4" key="1">
    <citation type="submission" date="2017-06" db="EMBL/GenBank/DDBJ databases">
        <authorList>
            <person name="Kim H.J."/>
            <person name="Triplett B.A."/>
        </authorList>
    </citation>
    <scope>NUCLEOTIDE SEQUENCE [LARGE SCALE GENOMIC DNA]</scope>
    <source>
        <strain evidence="3 4">U15</strain>
    </source>
</reference>
<gene>
    <name evidence="3" type="ORF">SAMN06265795_10914</name>
</gene>
<dbReference type="CDD" id="cd13578">
    <property type="entry name" value="PBP2_Bug27"/>
    <property type="match status" value="1"/>
</dbReference>
<protein>
    <submittedName>
        <fullName evidence="3">Tripartite-type tricarboxylate transporter, receptor component TctC</fullName>
    </submittedName>
</protein>
<keyword evidence="3" id="KW-0675">Receptor</keyword>
<dbReference type="EMBL" id="FZOT01000009">
    <property type="protein sequence ID" value="SNS90406.1"/>
    <property type="molecule type" value="Genomic_DNA"/>
</dbReference>
<dbReference type="InterPro" id="IPR042100">
    <property type="entry name" value="Bug_dom1"/>
</dbReference>
<comment type="similarity">
    <text evidence="1">Belongs to the UPF0065 (bug) family.</text>
</comment>
<dbReference type="InterPro" id="IPR005064">
    <property type="entry name" value="BUG"/>
</dbReference>
<keyword evidence="4" id="KW-1185">Reference proteome</keyword>
<feature type="signal peptide" evidence="2">
    <location>
        <begin position="1"/>
        <end position="38"/>
    </location>
</feature>
<dbReference type="Gene3D" id="3.40.190.150">
    <property type="entry name" value="Bordetella uptake gene, domain 1"/>
    <property type="match status" value="1"/>
</dbReference>
<evidence type="ECO:0000313" key="3">
    <source>
        <dbReference type="EMBL" id="SNS90406.1"/>
    </source>
</evidence>
<dbReference type="Pfam" id="PF03401">
    <property type="entry name" value="TctC"/>
    <property type="match status" value="1"/>
</dbReference>
<accession>A0A239I9A3</accession>
<dbReference type="Gene3D" id="3.40.190.10">
    <property type="entry name" value="Periplasmic binding protein-like II"/>
    <property type="match status" value="1"/>
</dbReference>
<dbReference type="PIRSF" id="PIRSF017082">
    <property type="entry name" value="YflP"/>
    <property type="match status" value="1"/>
</dbReference>
<keyword evidence="2" id="KW-0732">Signal</keyword>
<dbReference type="Proteomes" id="UP000198284">
    <property type="component" value="Unassembled WGS sequence"/>
</dbReference>
<dbReference type="PANTHER" id="PTHR42928">
    <property type="entry name" value="TRICARBOXYLATE-BINDING PROTEIN"/>
    <property type="match status" value="1"/>
</dbReference>
<proteinExistence type="inferred from homology"/>
<sequence>MPHSTRPMQLERAGLQSRKRRLALIVKCMALAAVAAVAAGLPLSSALAQSDYPSKPIHVIVPYTPGGGVDIVTRLVTQKMSVLLKQTIIVENKPGAATNIGMESTVRAEPDGYTLLTASNTLASNAALFPNLSFDPARDLIPVGSIGYAPLVVVVPQNSTFKTLPDLIAYGKANPDKLSYGSAGNGSSGHLASELLKAEGGFDALHIPYKGGAPAITDLLGDRISFMSINPLEVISHIQSGKLRALAVLDKDPTPLLPNVPSARSLQLPGSYASVWWGLVGPKNMPADAVNKLNAALRQTLADPAVVKRMGELGAVVTPGTPADFGNFVKAETVKWTKVIKTAKIKAD</sequence>
<evidence type="ECO:0000256" key="1">
    <source>
        <dbReference type="ARBA" id="ARBA00006987"/>
    </source>
</evidence>
<evidence type="ECO:0000256" key="2">
    <source>
        <dbReference type="SAM" id="SignalP"/>
    </source>
</evidence>
<dbReference type="PANTHER" id="PTHR42928:SF5">
    <property type="entry name" value="BLR1237 PROTEIN"/>
    <property type="match status" value="1"/>
</dbReference>
<evidence type="ECO:0000313" key="4">
    <source>
        <dbReference type="Proteomes" id="UP000198284"/>
    </source>
</evidence>
<name>A0A239I9A3_9BURK</name>
<dbReference type="SUPFAM" id="SSF53850">
    <property type="entry name" value="Periplasmic binding protein-like II"/>
    <property type="match status" value="1"/>
</dbReference>
<dbReference type="AlphaFoldDB" id="A0A239I9A3"/>